<protein>
    <submittedName>
        <fullName evidence="2">Uncharacterized protein</fullName>
    </submittedName>
</protein>
<keyword evidence="3" id="KW-1185">Reference proteome</keyword>
<dbReference type="AlphaFoldDB" id="A0AAW0EKF9"/>
<accession>A0AAW0EKF9</accession>
<evidence type="ECO:0000313" key="2">
    <source>
        <dbReference type="EMBL" id="KAK7065113.1"/>
    </source>
</evidence>
<comment type="caution">
    <text evidence="2">The sequence shown here is derived from an EMBL/GenBank/DDBJ whole genome shotgun (WGS) entry which is preliminary data.</text>
</comment>
<gene>
    <name evidence="2" type="ORF">R3P38DRAFT_2827955</name>
</gene>
<dbReference type="EMBL" id="JAWWNJ010000001">
    <property type="protein sequence ID" value="KAK7065113.1"/>
    <property type="molecule type" value="Genomic_DNA"/>
</dbReference>
<reference evidence="2 3" key="1">
    <citation type="journal article" date="2024" name="J Genomics">
        <title>Draft genome sequencing and assembly of Favolaschia claudopus CIRM-BRFM 2984 isolated from oak limbs.</title>
        <authorList>
            <person name="Navarro D."/>
            <person name="Drula E."/>
            <person name="Chaduli D."/>
            <person name="Cazenave R."/>
            <person name="Ahrendt S."/>
            <person name="Wang J."/>
            <person name="Lipzen A."/>
            <person name="Daum C."/>
            <person name="Barry K."/>
            <person name="Grigoriev I.V."/>
            <person name="Favel A."/>
            <person name="Rosso M.N."/>
            <person name="Martin F."/>
        </authorList>
    </citation>
    <scope>NUCLEOTIDE SEQUENCE [LARGE SCALE GENOMIC DNA]</scope>
    <source>
        <strain evidence="2 3">CIRM-BRFM 2984</strain>
    </source>
</reference>
<name>A0AAW0EKF9_9AGAR</name>
<sequence length="209" mass="22077">MFTFSSTLLIFVLLGHTLSAPTGTFFQIRDNQPSDNDLFASCPGGPGSKNVERADKCTLINIVNNPDTHLQYNVGNVQGNCEGGTNPVSLTVGGESTTETTTTASADLGIDFEGISIGGGIESSKSTSSTKSNSTTITVNPGRQAVMTMSVLAHSQSGNVQVNYGDRVDGHFIWFTGTVITQTIPTDEITFDVHETKCGTDPLNFTNTS</sequence>
<dbReference type="Proteomes" id="UP001362999">
    <property type="component" value="Unassembled WGS sequence"/>
</dbReference>
<feature type="signal peptide" evidence="1">
    <location>
        <begin position="1"/>
        <end position="19"/>
    </location>
</feature>
<feature type="chain" id="PRO_5043665033" evidence="1">
    <location>
        <begin position="20"/>
        <end position="209"/>
    </location>
</feature>
<proteinExistence type="predicted"/>
<evidence type="ECO:0000256" key="1">
    <source>
        <dbReference type="SAM" id="SignalP"/>
    </source>
</evidence>
<organism evidence="2 3">
    <name type="scientific">Favolaschia claudopus</name>
    <dbReference type="NCBI Taxonomy" id="2862362"/>
    <lineage>
        <taxon>Eukaryota</taxon>
        <taxon>Fungi</taxon>
        <taxon>Dikarya</taxon>
        <taxon>Basidiomycota</taxon>
        <taxon>Agaricomycotina</taxon>
        <taxon>Agaricomycetes</taxon>
        <taxon>Agaricomycetidae</taxon>
        <taxon>Agaricales</taxon>
        <taxon>Marasmiineae</taxon>
        <taxon>Mycenaceae</taxon>
        <taxon>Favolaschia</taxon>
    </lineage>
</organism>
<keyword evidence="1" id="KW-0732">Signal</keyword>
<evidence type="ECO:0000313" key="3">
    <source>
        <dbReference type="Proteomes" id="UP001362999"/>
    </source>
</evidence>